<comment type="similarity">
    <text evidence="1">Belongs to the 'GDXG' lipolytic enzyme family.</text>
</comment>
<sequence>MANSDHTTIAAVPAWDTIMELFEAKAPPSATPTDGVVSSDVTIDPFRSLWFRLYVPVPGAAVAAATTLPVIIYYHGGGFTFWSPDRKPYDDLCRRLARELSAVVVSVNYRLAPQHRCPTQYDDGFEALKFIDRNKIDGFPANADVGKCFLAGDSAGGNLAHHVAVKACEHEFKALKVIGLITIQPFFAAEERSHSELWLKSDLIISSELIDLCLKNFLPDGSDRNHPALNVFGSKSKDITSINNFPATLVALGGLDPLQDLHRRYCEWLKSSGKEVTMVEYPNTPHLFYSFPKIPESSMFISEIKVFMHNLLAK</sequence>
<dbReference type="Proteomes" id="UP001279734">
    <property type="component" value="Unassembled WGS sequence"/>
</dbReference>
<dbReference type="EMBL" id="BSYO01000011">
    <property type="protein sequence ID" value="GMH11876.1"/>
    <property type="molecule type" value="Genomic_DNA"/>
</dbReference>
<evidence type="ECO:0000256" key="1">
    <source>
        <dbReference type="ARBA" id="ARBA00010515"/>
    </source>
</evidence>
<dbReference type="SUPFAM" id="SSF53474">
    <property type="entry name" value="alpha/beta-Hydrolases"/>
    <property type="match status" value="1"/>
</dbReference>
<dbReference type="PANTHER" id="PTHR23024:SF24">
    <property type="entry name" value="ALPHA_BETA HYDROLASE FOLD-3 DOMAIN-CONTAINING PROTEIN"/>
    <property type="match status" value="1"/>
</dbReference>
<gene>
    <name evidence="3" type="ORF">Nepgr_013717</name>
</gene>
<dbReference type="Gene3D" id="3.40.50.1820">
    <property type="entry name" value="alpha/beta hydrolase"/>
    <property type="match status" value="1"/>
</dbReference>
<dbReference type="GO" id="GO:0016787">
    <property type="term" value="F:hydrolase activity"/>
    <property type="evidence" value="ECO:0007669"/>
    <property type="project" value="InterPro"/>
</dbReference>
<accession>A0AAD3SK92</accession>
<proteinExistence type="inferred from homology"/>
<evidence type="ECO:0000313" key="4">
    <source>
        <dbReference type="Proteomes" id="UP001279734"/>
    </source>
</evidence>
<organism evidence="3 4">
    <name type="scientific">Nepenthes gracilis</name>
    <name type="common">Slender pitcher plant</name>
    <dbReference type="NCBI Taxonomy" id="150966"/>
    <lineage>
        <taxon>Eukaryota</taxon>
        <taxon>Viridiplantae</taxon>
        <taxon>Streptophyta</taxon>
        <taxon>Embryophyta</taxon>
        <taxon>Tracheophyta</taxon>
        <taxon>Spermatophyta</taxon>
        <taxon>Magnoliopsida</taxon>
        <taxon>eudicotyledons</taxon>
        <taxon>Gunneridae</taxon>
        <taxon>Pentapetalae</taxon>
        <taxon>Caryophyllales</taxon>
        <taxon>Nepenthaceae</taxon>
        <taxon>Nepenthes</taxon>
    </lineage>
</organism>
<evidence type="ECO:0000313" key="3">
    <source>
        <dbReference type="EMBL" id="GMH11876.1"/>
    </source>
</evidence>
<dbReference type="PANTHER" id="PTHR23024">
    <property type="entry name" value="ARYLACETAMIDE DEACETYLASE"/>
    <property type="match status" value="1"/>
</dbReference>
<evidence type="ECO:0000259" key="2">
    <source>
        <dbReference type="Pfam" id="PF07859"/>
    </source>
</evidence>
<keyword evidence="4" id="KW-1185">Reference proteome</keyword>
<reference evidence="3" key="1">
    <citation type="submission" date="2023-05" db="EMBL/GenBank/DDBJ databases">
        <title>Nepenthes gracilis genome sequencing.</title>
        <authorList>
            <person name="Fukushima K."/>
        </authorList>
    </citation>
    <scope>NUCLEOTIDE SEQUENCE</scope>
    <source>
        <strain evidence="3">SING2019-196</strain>
    </source>
</reference>
<name>A0AAD3SK92_NEPGR</name>
<dbReference type="Pfam" id="PF07859">
    <property type="entry name" value="Abhydrolase_3"/>
    <property type="match status" value="1"/>
</dbReference>
<comment type="caution">
    <text evidence="3">The sequence shown here is derived from an EMBL/GenBank/DDBJ whole genome shotgun (WGS) entry which is preliminary data.</text>
</comment>
<dbReference type="InterPro" id="IPR050466">
    <property type="entry name" value="Carboxylest/Gibb_receptor"/>
</dbReference>
<dbReference type="AlphaFoldDB" id="A0AAD3SK92"/>
<protein>
    <recommendedName>
        <fullName evidence="2">Alpha/beta hydrolase fold-3 domain-containing protein</fullName>
    </recommendedName>
</protein>
<dbReference type="InterPro" id="IPR029058">
    <property type="entry name" value="AB_hydrolase_fold"/>
</dbReference>
<feature type="domain" description="Alpha/beta hydrolase fold-3" evidence="2">
    <location>
        <begin position="71"/>
        <end position="289"/>
    </location>
</feature>
<dbReference type="InterPro" id="IPR013094">
    <property type="entry name" value="AB_hydrolase_3"/>
</dbReference>